<keyword evidence="2" id="KW-0812">Transmembrane</keyword>
<feature type="transmembrane region" description="Helical" evidence="2">
    <location>
        <begin position="26"/>
        <end position="49"/>
    </location>
</feature>
<name>A0ABZ2FJW7_9MICO</name>
<dbReference type="EMBL" id="CP104874">
    <property type="protein sequence ID" value="WWF06589.1"/>
    <property type="molecule type" value="Genomic_DNA"/>
</dbReference>
<dbReference type="RefSeq" id="WP_068425888.1">
    <property type="nucleotide sequence ID" value="NZ_CP104874.1"/>
</dbReference>
<gene>
    <name evidence="3" type="ORF">N5P18_06890</name>
</gene>
<feature type="region of interest" description="Disordered" evidence="1">
    <location>
        <begin position="1"/>
        <end position="20"/>
    </location>
</feature>
<evidence type="ECO:0000313" key="3">
    <source>
        <dbReference type="EMBL" id="WWF06589.1"/>
    </source>
</evidence>
<keyword evidence="2" id="KW-0472">Membrane</keyword>
<protein>
    <recommendedName>
        <fullName evidence="5">DUF5666 domain-containing protein</fullName>
    </recommendedName>
</protein>
<feature type="compositionally biased region" description="Basic and acidic residues" evidence="1">
    <location>
        <begin position="10"/>
        <end position="20"/>
    </location>
</feature>
<dbReference type="Proteomes" id="UP001381003">
    <property type="component" value="Chromosome"/>
</dbReference>
<keyword evidence="2" id="KW-1133">Transmembrane helix</keyword>
<reference evidence="3 4" key="1">
    <citation type="submission" date="2022-09" db="EMBL/GenBank/DDBJ databases">
        <title>Complete genome sequence of Janibacter terrae strain COS04-44, PCL-degrading bacteria isolated from oil spilled coast.</title>
        <authorList>
            <person name="Park H."/>
            <person name="Kim J.Y."/>
            <person name="An S.H."/>
            <person name="Lee C.M."/>
            <person name="Weon H.-Y."/>
        </authorList>
    </citation>
    <scope>NUCLEOTIDE SEQUENCE [LARGE SCALE GENOMIC DNA]</scope>
    <source>
        <strain evidence="3 4">COS04-44</strain>
    </source>
</reference>
<organism evidence="3 4">
    <name type="scientific">Janibacter terrae</name>
    <dbReference type="NCBI Taxonomy" id="103817"/>
    <lineage>
        <taxon>Bacteria</taxon>
        <taxon>Bacillati</taxon>
        <taxon>Actinomycetota</taxon>
        <taxon>Actinomycetes</taxon>
        <taxon>Micrococcales</taxon>
        <taxon>Intrasporangiaceae</taxon>
        <taxon>Janibacter</taxon>
    </lineage>
</organism>
<evidence type="ECO:0008006" key="5">
    <source>
        <dbReference type="Google" id="ProtNLM"/>
    </source>
</evidence>
<accession>A0ABZ2FJW7</accession>
<evidence type="ECO:0000256" key="2">
    <source>
        <dbReference type="SAM" id="Phobius"/>
    </source>
</evidence>
<evidence type="ECO:0000313" key="4">
    <source>
        <dbReference type="Proteomes" id="UP001381003"/>
    </source>
</evidence>
<proteinExistence type="predicted"/>
<keyword evidence="4" id="KW-1185">Reference proteome</keyword>
<evidence type="ECO:0000256" key="1">
    <source>
        <dbReference type="SAM" id="MobiDB-lite"/>
    </source>
</evidence>
<sequence>MSHHVPPTRQHPDPPEPPRRGIEVGLLPFVASIIGILLVAGIIGGVLWATRDGADPVATTHTDPTQPGGALSGRPTLQVEPDGTTLVWTMDFEGLQEGDVFMLSTGPDPDAVTGEPVRVDGTTLEQGVSPGEQRCGMVQVVRGSQRSGWSDVQCERVGQQ</sequence>